<feature type="domain" description="BPL/LPL catalytic" evidence="2">
    <location>
        <begin position="1"/>
        <end position="192"/>
    </location>
</feature>
<dbReference type="SUPFAM" id="SSF55681">
    <property type="entry name" value="Class II aaRS and biotin synthetases"/>
    <property type="match status" value="1"/>
</dbReference>
<dbReference type="GO" id="GO:0004077">
    <property type="term" value="F:biotin--[biotin carboxyl-carrier protein] ligase activity"/>
    <property type="evidence" value="ECO:0007669"/>
    <property type="project" value="UniProtKB-EC"/>
</dbReference>
<gene>
    <name evidence="3" type="ORF">FA047_14190</name>
</gene>
<name>A0A4U1CF14_9SPHI</name>
<keyword evidence="4" id="KW-1185">Reference proteome</keyword>
<dbReference type="AlphaFoldDB" id="A0A4U1CF14"/>
<dbReference type="OrthoDB" id="9807064at2"/>
<dbReference type="Gene3D" id="3.30.930.10">
    <property type="entry name" value="Bira Bifunctional Protein, Domain 2"/>
    <property type="match status" value="1"/>
</dbReference>
<evidence type="ECO:0000313" key="3">
    <source>
        <dbReference type="EMBL" id="TKC04917.1"/>
    </source>
</evidence>
<dbReference type="Proteomes" id="UP000307244">
    <property type="component" value="Unassembled WGS sequence"/>
</dbReference>
<sequence>MQNNTFSTLFVGQNLIRLSAVDSTNNFLKEMVSKSEPLPEGTVIMADNQFAGRGQQENTWHATAGLNLTFSIFFKPAFLPINKQFMLNIAVSIGVRKALQQIVPQGIKVKWPNDIYFGDRKLGGILIENTLSGNCYKSSIVGIGINVNQEEFNPDQVKRATSLCKILQADVNLIDLLGQICGSIEAEYFKLKSGNYTALLTEYLKGLYRFNEEAAYREGLIIFKGRIRDVTETGQLIIEVEGRNKSYNFKEIEFLNNTR</sequence>
<dbReference type="GO" id="GO:0005737">
    <property type="term" value="C:cytoplasm"/>
    <property type="evidence" value="ECO:0007669"/>
    <property type="project" value="TreeGrafter"/>
</dbReference>
<dbReference type="PANTHER" id="PTHR12835:SF5">
    <property type="entry name" value="BIOTIN--PROTEIN LIGASE"/>
    <property type="match status" value="1"/>
</dbReference>
<dbReference type="NCBIfam" id="TIGR00121">
    <property type="entry name" value="birA_ligase"/>
    <property type="match status" value="1"/>
</dbReference>
<comment type="caution">
    <text evidence="3">The sequence shown here is derived from an EMBL/GenBank/DDBJ whole genome shotgun (WGS) entry which is preliminary data.</text>
</comment>
<proteinExistence type="predicted"/>
<organism evidence="3 4">
    <name type="scientific">Pedobacter frigoris</name>
    <dbReference type="NCBI Taxonomy" id="2571272"/>
    <lineage>
        <taxon>Bacteria</taxon>
        <taxon>Pseudomonadati</taxon>
        <taxon>Bacteroidota</taxon>
        <taxon>Sphingobacteriia</taxon>
        <taxon>Sphingobacteriales</taxon>
        <taxon>Sphingobacteriaceae</taxon>
        <taxon>Pedobacter</taxon>
    </lineage>
</organism>
<evidence type="ECO:0000256" key="1">
    <source>
        <dbReference type="ARBA" id="ARBA00022598"/>
    </source>
</evidence>
<dbReference type="InterPro" id="IPR004143">
    <property type="entry name" value="BPL_LPL_catalytic"/>
</dbReference>
<dbReference type="RefSeq" id="WP_136836738.1">
    <property type="nucleotide sequence ID" value="NZ_SWBQ01000004.1"/>
</dbReference>
<protein>
    <submittedName>
        <fullName evidence="3">Biotin--[acetyl-CoA-carboxylase] ligase</fullName>
        <ecNumber evidence="3">6.3.4.15</ecNumber>
    </submittedName>
</protein>
<keyword evidence="1 3" id="KW-0436">Ligase</keyword>
<accession>A0A4U1CF14</accession>
<dbReference type="PROSITE" id="PS51733">
    <property type="entry name" value="BPL_LPL_CATALYTIC"/>
    <property type="match status" value="1"/>
</dbReference>
<dbReference type="InterPro" id="IPR045864">
    <property type="entry name" value="aa-tRNA-synth_II/BPL/LPL"/>
</dbReference>
<dbReference type="PANTHER" id="PTHR12835">
    <property type="entry name" value="BIOTIN PROTEIN LIGASE"/>
    <property type="match status" value="1"/>
</dbReference>
<dbReference type="EC" id="6.3.4.15" evidence="3"/>
<reference evidence="3 4" key="1">
    <citation type="submission" date="2019-04" db="EMBL/GenBank/DDBJ databases">
        <title>Pedobacter sp. RP-3-15 sp. nov., isolated from Arctic soil.</title>
        <authorList>
            <person name="Dahal R.H."/>
            <person name="Kim D.-U."/>
        </authorList>
    </citation>
    <scope>NUCLEOTIDE SEQUENCE [LARGE SCALE GENOMIC DNA]</scope>
    <source>
        <strain evidence="3 4">RP-3-15</strain>
    </source>
</reference>
<evidence type="ECO:0000259" key="2">
    <source>
        <dbReference type="PROSITE" id="PS51733"/>
    </source>
</evidence>
<dbReference type="EMBL" id="SWBQ01000004">
    <property type="protein sequence ID" value="TKC04917.1"/>
    <property type="molecule type" value="Genomic_DNA"/>
</dbReference>
<evidence type="ECO:0000313" key="4">
    <source>
        <dbReference type="Proteomes" id="UP000307244"/>
    </source>
</evidence>
<dbReference type="CDD" id="cd16442">
    <property type="entry name" value="BPL"/>
    <property type="match status" value="1"/>
</dbReference>
<dbReference type="Pfam" id="PF03099">
    <property type="entry name" value="BPL_LplA_LipB"/>
    <property type="match status" value="1"/>
</dbReference>
<dbReference type="InterPro" id="IPR004408">
    <property type="entry name" value="Biotin_CoA_COase_ligase"/>
</dbReference>